<dbReference type="InterPro" id="IPR051538">
    <property type="entry name" value="Acyl-CoA_Synth/Transferase"/>
</dbReference>
<dbReference type="RefSeq" id="WP_048101968.1">
    <property type="nucleotide sequence ID" value="NZ_LKBH01000130.1"/>
</dbReference>
<accession>A0A0N8VL41</accession>
<dbReference type="GeneID" id="84221935"/>
<dbReference type="Pfam" id="PF13549">
    <property type="entry name" value="ATP-grasp_5"/>
    <property type="match status" value="1"/>
</dbReference>
<dbReference type="GO" id="GO:0005524">
    <property type="term" value="F:ATP binding"/>
    <property type="evidence" value="ECO:0007669"/>
    <property type="project" value="UniProtKB-UniRule"/>
</dbReference>
<dbReference type="Gene3D" id="3.40.50.261">
    <property type="entry name" value="Succinyl-CoA synthetase domains"/>
    <property type="match status" value="2"/>
</dbReference>
<keyword evidence="4 6" id="KW-0547">Nucleotide-binding</keyword>
<dbReference type="Gene3D" id="3.40.50.720">
    <property type="entry name" value="NAD(P)-binding Rossmann-like Domain"/>
    <property type="match status" value="1"/>
</dbReference>
<keyword evidence="5 6" id="KW-0067">ATP-binding</keyword>
<dbReference type="Proteomes" id="UP000050301">
    <property type="component" value="Unassembled WGS sequence"/>
</dbReference>
<dbReference type="PANTHER" id="PTHR43334">
    <property type="entry name" value="ACETATE--COA LIGASE [ADP-FORMING]"/>
    <property type="match status" value="1"/>
</dbReference>
<evidence type="ECO:0000256" key="1">
    <source>
        <dbReference type="ARBA" id="ARBA00001619"/>
    </source>
</evidence>
<comment type="caution">
    <text evidence="8">The sequence shown here is derived from an EMBL/GenBank/DDBJ whole genome shotgun (WGS) entry which is preliminary data.</text>
</comment>
<evidence type="ECO:0000256" key="5">
    <source>
        <dbReference type="ARBA" id="ARBA00022840"/>
    </source>
</evidence>
<dbReference type="Gene3D" id="3.30.470.20">
    <property type="entry name" value="ATP-grasp fold, B domain"/>
    <property type="match status" value="1"/>
</dbReference>
<sequence length="662" mass="72525">MIESLFRPESIAVVGASNDKNKVGNIIFRNIISTFNGKIFAVNTNGSVIENYQSYKSLKDIKENVDLVVVAVPRDAVPSVIQDAVDIKAGAAIIITSGFKETDEHGADLEKQIIDIARNGNLSILGPNTIGLITPNFNATFAFEDTIRGNSALVAQSGGLGVYMLEWAQKTKTGISYFVSLGNQSDITESDVYEYLSNDVETRAIFSYIEGVSDGDKFLNVVPEIVKKKPMIFLKGGVSKSGSAAIKTHTGSVAGSIDIFKAAVRTCGGIFVDSLEDMLNIARLVNSSENVSSDILIITNSGGHGVLTTDAIDIQEMNEIQLPDRIKKSLLKILPKQSVPRNPIDLSGDADYKRYSDALETVKDLDCTKVVIVQSLPMVTCTDVARAVIKYKGTGVIGVVMGMDEDSASKLLDSASIPSFKFPEDAIKAIKYMTSRWTPDKKIRISEPPEEAKKLVAGKNYLRDFEAMKLMEIYGIKTPKWKTVENESDLDAAADYVGYPLVMKISPDEPVHKTDVNGVIMNVQKENLHEAFKQLNYKRVLLQEQISGAEIFIGGIKDPVFGYTVVSGVGGIYMEVLKDLSYGLAPVSENEAMYMMDESKVTKMLSARKRNYDRLSLIRAITNISRLIVDLDVSEMDINPVIVNQNGAYAVDVRILLNSKQE</sequence>
<dbReference type="GO" id="GO:0043758">
    <property type="term" value="F:acetate-CoA ligase (ADP-forming) activity"/>
    <property type="evidence" value="ECO:0007669"/>
    <property type="project" value="UniProtKB-EC"/>
</dbReference>
<dbReference type="SMART" id="SM00881">
    <property type="entry name" value="CoA_binding"/>
    <property type="match status" value="1"/>
</dbReference>
<dbReference type="SUPFAM" id="SSF56059">
    <property type="entry name" value="Glutathione synthetase ATP-binding domain-like"/>
    <property type="match status" value="1"/>
</dbReference>
<evidence type="ECO:0000256" key="4">
    <source>
        <dbReference type="ARBA" id="ARBA00022741"/>
    </source>
</evidence>
<name>A0A0N8VL41_9ARCH</name>
<dbReference type="AlphaFoldDB" id="A0A0N8VL41"/>
<dbReference type="InterPro" id="IPR016102">
    <property type="entry name" value="Succinyl-CoA_synth-like"/>
</dbReference>
<evidence type="ECO:0000256" key="2">
    <source>
        <dbReference type="ARBA" id="ARBA00012957"/>
    </source>
</evidence>
<keyword evidence="9" id="KW-1185">Reference proteome</keyword>
<dbReference type="Pfam" id="PF13607">
    <property type="entry name" value="Succ_CoA_lig"/>
    <property type="match status" value="1"/>
</dbReference>
<dbReference type="PANTHER" id="PTHR43334:SF2">
    <property type="entry name" value="ACETATE--COA LIGASE [ADP-FORMING]"/>
    <property type="match status" value="1"/>
</dbReference>
<dbReference type="Gene3D" id="3.30.1490.20">
    <property type="entry name" value="ATP-grasp fold, A domain"/>
    <property type="match status" value="1"/>
</dbReference>
<dbReference type="FunCoup" id="A0A0N8VL41">
    <property type="interactions" value="41"/>
</dbReference>
<evidence type="ECO:0000313" key="8">
    <source>
        <dbReference type="EMBL" id="KQB35468.1"/>
    </source>
</evidence>
<feature type="domain" description="ATP-grasp" evidence="7">
    <location>
        <begin position="468"/>
        <end position="662"/>
    </location>
</feature>
<organism evidence="8 9">
    <name type="scientific">Acidiplasma cupricumulans</name>
    <dbReference type="NCBI Taxonomy" id="312540"/>
    <lineage>
        <taxon>Archaea</taxon>
        <taxon>Methanobacteriati</taxon>
        <taxon>Thermoplasmatota</taxon>
        <taxon>Thermoplasmata</taxon>
        <taxon>Thermoplasmatales</taxon>
        <taxon>Ferroplasmaceae</taxon>
        <taxon>Acidiplasma</taxon>
    </lineage>
</organism>
<evidence type="ECO:0000313" key="9">
    <source>
        <dbReference type="Proteomes" id="UP000050301"/>
    </source>
</evidence>
<evidence type="ECO:0000256" key="3">
    <source>
        <dbReference type="ARBA" id="ARBA00022598"/>
    </source>
</evidence>
<dbReference type="SUPFAM" id="SSF52210">
    <property type="entry name" value="Succinyl-CoA synthetase domains"/>
    <property type="match status" value="2"/>
</dbReference>
<dbReference type="InParanoid" id="A0A0N8VL41"/>
<reference evidence="8 9" key="1">
    <citation type="submission" date="2015-09" db="EMBL/GenBank/DDBJ databases">
        <title>Heavy metals and arsenic resistance mechanisms in polyextremophilic archaea of the family Ferroplasmaceae.</title>
        <authorList>
            <person name="Bulaev A.G."/>
            <person name="Kanygina A.V."/>
        </authorList>
    </citation>
    <scope>NUCLEOTIDE SEQUENCE [LARGE SCALE GENOMIC DNA]</scope>
    <source>
        <strain evidence="8 9">BH2</strain>
    </source>
</reference>
<dbReference type="InterPro" id="IPR013815">
    <property type="entry name" value="ATP_grasp_subdomain_1"/>
</dbReference>
<dbReference type="InterPro" id="IPR003781">
    <property type="entry name" value="CoA-bd"/>
</dbReference>
<dbReference type="PROSITE" id="PS50975">
    <property type="entry name" value="ATP_GRASP"/>
    <property type="match status" value="1"/>
</dbReference>
<dbReference type="EMBL" id="LKBH01000130">
    <property type="protein sequence ID" value="KQB35468.1"/>
    <property type="molecule type" value="Genomic_DNA"/>
</dbReference>
<evidence type="ECO:0000256" key="6">
    <source>
        <dbReference type="PROSITE-ProRule" id="PRU00409"/>
    </source>
</evidence>
<dbReference type="EC" id="6.2.1.13" evidence="2"/>
<dbReference type="InterPro" id="IPR036291">
    <property type="entry name" value="NAD(P)-bd_dom_sf"/>
</dbReference>
<dbReference type="SUPFAM" id="SSF51735">
    <property type="entry name" value="NAD(P)-binding Rossmann-fold domains"/>
    <property type="match status" value="1"/>
</dbReference>
<proteinExistence type="predicted"/>
<dbReference type="GO" id="GO:0046872">
    <property type="term" value="F:metal ion binding"/>
    <property type="evidence" value="ECO:0007669"/>
    <property type="project" value="InterPro"/>
</dbReference>
<evidence type="ECO:0000259" key="7">
    <source>
        <dbReference type="PROSITE" id="PS50975"/>
    </source>
</evidence>
<keyword evidence="3" id="KW-0436">Ligase</keyword>
<dbReference type="Pfam" id="PF13380">
    <property type="entry name" value="CoA_binding_2"/>
    <property type="match status" value="1"/>
</dbReference>
<protein>
    <recommendedName>
        <fullName evidence="2">acetate--CoA ligase (ADP-forming)</fullName>
        <ecNumber evidence="2">6.2.1.13</ecNumber>
    </recommendedName>
</protein>
<dbReference type="InterPro" id="IPR032875">
    <property type="entry name" value="Succ_CoA_lig_flav_dom"/>
</dbReference>
<gene>
    <name evidence="8" type="ORF">AOG55_06630</name>
</gene>
<comment type="catalytic activity">
    <reaction evidence="1">
        <text>acetate + ATP + CoA = acetyl-CoA + ADP + phosphate</text>
        <dbReference type="Rhea" id="RHEA:15081"/>
        <dbReference type="ChEBI" id="CHEBI:30089"/>
        <dbReference type="ChEBI" id="CHEBI:30616"/>
        <dbReference type="ChEBI" id="CHEBI:43474"/>
        <dbReference type="ChEBI" id="CHEBI:57287"/>
        <dbReference type="ChEBI" id="CHEBI:57288"/>
        <dbReference type="ChEBI" id="CHEBI:456216"/>
        <dbReference type="EC" id="6.2.1.13"/>
    </reaction>
</comment>
<dbReference type="InterPro" id="IPR011761">
    <property type="entry name" value="ATP-grasp"/>
</dbReference>